<name>A0A7G9ZBQ8_9EURY</name>
<evidence type="ECO:0000313" key="11">
    <source>
        <dbReference type="EMBL" id="QNO57692.1"/>
    </source>
</evidence>
<keyword evidence="1" id="KW-0813">Transport</keyword>
<comment type="catalytic activity">
    <reaction evidence="5">
        <text>an R-cob(III)alamin(out) + ATP + H2O = an R-cob(III)alamin(in) + ADP + phosphate + H(+)</text>
        <dbReference type="Rhea" id="RHEA:17873"/>
        <dbReference type="ChEBI" id="CHEBI:15377"/>
        <dbReference type="ChEBI" id="CHEBI:15378"/>
        <dbReference type="ChEBI" id="CHEBI:30616"/>
        <dbReference type="ChEBI" id="CHEBI:43474"/>
        <dbReference type="ChEBI" id="CHEBI:140785"/>
        <dbReference type="ChEBI" id="CHEBI:456216"/>
        <dbReference type="EC" id="7.6.2.8"/>
    </reaction>
</comment>
<dbReference type="FunFam" id="3.40.50.300:FF:000134">
    <property type="entry name" value="Iron-enterobactin ABC transporter ATP-binding protein"/>
    <property type="match status" value="1"/>
</dbReference>
<dbReference type="GO" id="GO:0005524">
    <property type="term" value="F:ATP binding"/>
    <property type="evidence" value="ECO:0007669"/>
    <property type="project" value="UniProtKB-KW"/>
</dbReference>
<evidence type="ECO:0000256" key="1">
    <source>
        <dbReference type="ARBA" id="ARBA00022448"/>
    </source>
</evidence>
<dbReference type="InterPro" id="IPR017871">
    <property type="entry name" value="ABC_transporter-like_CS"/>
</dbReference>
<dbReference type="PANTHER" id="PTHR42794:SF1">
    <property type="entry name" value="HEMIN IMPORT ATP-BINDING PROTEIN HMUV"/>
    <property type="match status" value="1"/>
</dbReference>
<comment type="function">
    <text evidence="6">Required for corrinoid utilization. Probably part of the ABC transporter complex BtuCDF involved in cobalamin (vitamin B12) import. Probably responsible for energy coupling to the transport system.</text>
</comment>
<accession>A0A7G9ZBQ8</accession>
<dbReference type="InterPro" id="IPR027417">
    <property type="entry name" value="P-loop_NTPase"/>
</dbReference>
<organism evidence="11">
    <name type="scientific">Candidatus Methanophaga sp. ANME-1 ERB7</name>
    <dbReference type="NCBI Taxonomy" id="2759913"/>
    <lineage>
        <taxon>Archaea</taxon>
        <taxon>Methanobacteriati</taxon>
        <taxon>Methanobacteriota</taxon>
        <taxon>Stenosarchaea group</taxon>
        <taxon>Methanomicrobia</taxon>
        <taxon>Candidatus Methanophagales</taxon>
        <taxon>Candidatus Methanophagaceae</taxon>
        <taxon>Candidatus Methanophaga</taxon>
    </lineage>
</organism>
<feature type="domain" description="ABC transporter" evidence="10">
    <location>
        <begin position="3"/>
        <end position="239"/>
    </location>
</feature>
<dbReference type="AlphaFoldDB" id="A0A7G9ZBQ8"/>
<dbReference type="InterPro" id="IPR003439">
    <property type="entry name" value="ABC_transporter-like_ATP-bd"/>
</dbReference>
<proteinExistence type="predicted"/>
<keyword evidence="2" id="KW-0547">Nucleotide-binding</keyword>
<keyword evidence="4" id="KW-1278">Translocase</keyword>
<evidence type="ECO:0000256" key="5">
    <source>
        <dbReference type="ARBA" id="ARBA00050590"/>
    </source>
</evidence>
<dbReference type="EC" id="7.6.2.8" evidence="7"/>
<evidence type="ECO:0000256" key="9">
    <source>
        <dbReference type="ARBA" id="ARBA00077139"/>
    </source>
</evidence>
<evidence type="ECO:0000256" key="2">
    <source>
        <dbReference type="ARBA" id="ARBA00022741"/>
    </source>
</evidence>
<evidence type="ECO:0000256" key="4">
    <source>
        <dbReference type="ARBA" id="ARBA00022967"/>
    </source>
</evidence>
<protein>
    <recommendedName>
        <fullName evidence="8">Cobalamin import ATP-binding protein BtuD</fullName>
        <ecNumber evidence="7">7.6.2.8</ecNumber>
    </recommendedName>
    <alternativeName>
        <fullName evidence="9">Vitamin B12-transporting ATPase</fullName>
    </alternativeName>
</protein>
<dbReference type="PROSITE" id="PS00211">
    <property type="entry name" value="ABC_TRANSPORTER_1"/>
    <property type="match status" value="1"/>
</dbReference>
<evidence type="ECO:0000256" key="6">
    <source>
        <dbReference type="ARBA" id="ARBA00058960"/>
    </source>
</evidence>
<dbReference type="InterPro" id="IPR003593">
    <property type="entry name" value="AAA+_ATPase"/>
</dbReference>
<dbReference type="GO" id="GO:0015420">
    <property type="term" value="F:ABC-type vitamin B12 transporter activity"/>
    <property type="evidence" value="ECO:0007669"/>
    <property type="project" value="UniProtKB-EC"/>
</dbReference>
<dbReference type="Pfam" id="PF00005">
    <property type="entry name" value="ABC_tran"/>
    <property type="match status" value="1"/>
</dbReference>
<dbReference type="GO" id="GO:0016887">
    <property type="term" value="F:ATP hydrolysis activity"/>
    <property type="evidence" value="ECO:0007669"/>
    <property type="project" value="InterPro"/>
</dbReference>
<keyword evidence="3 11" id="KW-0067">ATP-binding</keyword>
<evidence type="ECO:0000256" key="8">
    <source>
        <dbReference type="ARBA" id="ARBA00073649"/>
    </source>
</evidence>
<dbReference type="PROSITE" id="PS50893">
    <property type="entry name" value="ABC_TRANSPORTER_2"/>
    <property type="match status" value="1"/>
</dbReference>
<dbReference type="SMART" id="SM00382">
    <property type="entry name" value="AAA"/>
    <property type="match status" value="1"/>
</dbReference>
<dbReference type="SUPFAM" id="SSF52540">
    <property type="entry name" value="P-loop containing nucleoside triphosphate hydrolases"/>
    <property type="match status" value="1"/>
</dbReference>
<evidence type="ECO:0000256" key="3">
    <source>
        <dbReference type="ARBA" id="ARBA00022840"/>
    </source>
</evidence>
<dbReference type="PANTHER" id="PTHR42794">
    <property type="entry name" value="HEMIN IMPORT ATP-BINDING PROTEIN HMUV"/>
    <property type="match status" value="1"/>
</dbReference>
<evidence type="ECO:0000256" key="7">
    <source>
        <dbReference type="ARBA" id="ARBA00066387"/>
    </source>
</evidence>
<evidence type="ECO:0000259" key="10">
    <source>
        <dbReference type="PROSITE" id="PS50893"/>
    </source>
</evidence>
<reference evidence="11" key="1">
    <citation type="submission" date="2020-06" db="EMBL/GenBank/DDBJ databases">
        <title>Unique genomic features of the anaerobic methanotrophic archaea.</title>
        <authorList>
            <person name="Chadwick G.L."/>
            <person name="Skennerton C.T."/>
            <person name="Laso-Perez R."/>
            <person name="Leu A.O."/>
            <person name="Speth D.R."/>
            <person name="Yu H."/>
            <person name="Morgan-Lang C."/>
            <person name="Hatzenpichler R."/>
            <person name="Goudeau D."/>
            <person name="Malmstrom R."/>
            <person name="Brazelton W.J."/>
            <person name="Woyke T."/>
            <person name="Hallam S.J."/>
            <person name="Tyson G.W."/>
            <person name="Wegener G."/>
            <person name="Boetius A."/>
            <person name="Orphan V."/>
        </authorList>
    </citation>
    <scope>NUCLEOTIDE SEQUENCE</scope>
</reference>
<dbReference type="Gene3D" id="3.40.50.300">
    <property type="entry name" value="P-loop containing nucleotide triphosphate hydrolases"/>
    <property type="match status" value="1"/>
</dbReference>
<gene>
    <name evidence="11" type="primary">btuD</name>
    <name evidence="11" type="ORF">NMCMJOEM_00030</name>
</gene>
<sequence length="418" mass="45580">MTLEINNVDAYYGSVKVLEHVDFSAAHGEFLGIIGPNGSGKTTLLRTISRILKPKMGTIILDNSDVMAMNDKEYSRKFAAVPQDTNVNFEFSTLDIVLMGRNPHLGRLELENESDIAIARRCMELTNCWHLAERPITELSGGERQLVIIARALTQEPNVLLLDEPTSHLDINYQLEIMGLLKRLTAHDGLIVIAVIHDLNLAAQYCDRLVLLHGGKIISMGSQEEVLTAEHIKSTFGADVIVKLHALTNQCYLSPSPIKRPPETSTKNKGTIHLICGGGEGAPSMHFLTEKGYKVTAGVLNLLDTDCEVAKLLDIPVVTEAPFSTITAESFEAHLALIGRADAVVLCGIPFGFGNIKNLEAAEAALKMDKLLLAFDADNLASRDFTGGVATKRFIELQTKGAVIVKSQDEMLSVLAKR</sequence>
<dbReference type="EMBL" id="MT631699">
    <property type="protein sequence ID" value="QNO57692.1"/>
    <property type="molecule type" value="Genomic_DNA"/>
</dbReference>
<dbReference type="CDD" id="cd03214">
    <property type="entry name" value="ABC_Iron-Siderophores_B12_Hemin"/>
    <property type="match status" value="1"/>
</dbReference>